<evidence type="ECO:0000256" key="2">
    <source>
        <dbReference type="SAM" id="MobiDB-lite"/>
    </source>
</evidence>
<sequence length="2026" mass="227135">ATAYVLITASIYAFCWYSSERSLYDLAEKKSYAGSSQRGVYRSRNSLHVVNLPPMGDLPLPPDRDDLDGQPNDDSLKQVPEMPEEEEAEAIEMEEFTQQKLKDLDASTNYNENEGHRPSTQERNLIKSQYHAQSKNVHKDLLKKDKTSAKTASKRRTANGTYTGLALGPESASADESMDSENDMDLDLTGDSVRDVFPSSDRNYENLDGRKPLTTFMSPHRGRQGYSIGGTAPENVGLLKNAHPETYRHASNKDDAGDVGLQVMADVHKTGMQPEIVKVSTPDKQVHPGFAGVLSPDTSRPALTTFSSPVQSPVVPPHPSKAIRFKEPADEEERTSSQNLNPPQRPPVNPVARFAPGFLTMGDIPEDPREDCDSVQSERSRSMYGSSEIFDANAPEHTYYNLEDSDIDIPPLDAEDILSDGGLPSPLTTSLGRGRTQDDSSVSGQRVFLFNRDPALISKPRPYSSIILRSEHSRPSSDSGISSGISSDQTSTPVNSEVDAMSPQLPPPPVPPEQAGQDGNGNAFHFPPPPRFFSVPQRVSWNSPPATPASAGEYVTLPNNSTKGGDTKPEANARGTAGGRPGFGSAYMNLTLLSVICVLGLATSVYCKMDENDKTRVDITIFAPKNFLSAGTSTVYFNLKKDTDLEVDDGFDFKAFVMPDPVLKEKENDLCTSSSCQQGCDVQTGNCICQKGFRFNEYATEKEEQCLDVNECADGLTKCHPLAGCLNRRGSYDYCNEPCRDDQYEVQPCSKKSQKLCKDCTKVCHKGFYMDSQCTENADAMCRVCQPKCLPGKYEYRTCSNYHDRLCRNVTSLPDVEASDNVILEEERKVKDSVVIVEHLPSLIIGYTLYSLQRGTGLHVDISFQNMEAAQQFTPLTNQGGNVSASSPAVLKKETVQRFCPNPVPDYYILHYTKHQDVTYQKDKKGEVSACHTYQDHGTFPADVLQKDNSFFVTEPGPLTKLFEIDPDIFQTSTTWAEKSKRPCEQCTRQCAQQMGRDNGDCTIIGDSSDNGWSPRLQVCYNCCARSNCTDVCKNYHHRRSCQPRECVTGNLVEFSVFPSWRGSQKGKFFCHIRPVERQRLVEMRYTVRSEKRKEPVHRAKVVVDGGKEWEETGKTFYSDGLLNIMIDSKLGKLPDFLEGETSAANIFRAGTYIQEGSRMDKAVVSGESVFIHPLKPFGINIPTTDHEVQEAQLLKDSIMVDNQRQEPYTPDNDILAVAFQNKSLPFIITHPNHPPTVRITANKRSFLRQLFPEAVLQEGSLSGNMRHNTTHWIIEVSGTVKECPGYLRVVLSDPAYSTTPLYTCDVAVTCPNTFHLYFYLPTGDAVGLDRQVVASVADVRKVHNLRLHRPAAFGVDANQDRKEAPVSLAMPPPAKTQGLSGLNLPDGFIFSIPYMVSVGGAIFLLLCLLIIGLIVQPGIPAPEPPILRCHHAVFMVVYIVFHFLYSIIASASLFFLIIIAVNGGRVAFIQQHQQQAAATSASHQLELTAMQTFLEREMKRQDTHMDDMRGLCQQDMQALVADMKKLHEAIVSKTEDVFAKHRLENVLEQHRHRSLQQLAQDLLTFRDKYDTAMRTMLRELNHNVMQSYQSIEDNPWLKGALFLHGSVINIRKHIKNVDSKPFLEWAHLETDLNKLAVDVSFSLPSLPRLTDLEQVLEAEQTGPTKRSSEDDKSQKHVKTTRIYNQWMSAFSQNASREAMKMQRNGRDGDKESREKSFVVFYIFLGLLACFDLLLLLHRMLKACSMGRLLLYGFPEYMDFRERKEDGDDDVFDDGRKCRCWTESPFCQAVRAFFSQLISSSFLPKAAIVVAVAIMLRGVLRLSTTVLTVESLQQSGLYHSSEEYLNLHAQLINGRVRAHAEHINTIDFPAYQTWMSTYIQRHQFAFQVYRQQFTQMQHVHTQTYCHYLESLGLAGNCSHDHSQGDNQDSAYGVISPGCQFQPVLPKYYKRSESVYRNLSEQQLGVMLENVRAIIFDTCQVIVVFLSIIVLKELICAVVWIFIRRSGLIRLRIIYETDQDEPGQVTE</sequence>
<feature type="compositionally biased region" description="Acidic residues" evidence="2">
    <location>
        <begin position="176"/>
        <end position="188"/>
    </location>
</feature>
<feature type="region of interest" description="Disordered" evidence="2">
    <location>
        <begin position="411"/>
        <end position="442"/>
    </location>
</feature>
<feature type="region of interest" description="Disordered" evidence="2">
    <location>
        <begin position="145"/>
        <end position="227"/>
    </location>
</feature>
<feature type="region of interest" description="Disordered" evidence="2">
    <location>
        <begin position="51"/>
        <end position="89"/>
    </location>
</feature>
<evidence type="ECO:0000256" key="1">
    <source>
        <dbReference type="PROSITE-ProRule" id="PRU00206"/>
    </source>
</evidence>
<keyword evidence="3" id="KW-0812">Transmembrane</keyword>
<keyword evidence="1" id="KW-1015">Disulfide bond</keyword>
<gene>
    <name evidence="5" type="ORF">BaRGS_00025925</name>
</gene>
<feature type="domain" description="TNFR-Cys" evidence="4">
    <location>
        <begin position="738"/>
        <end position="782"/>
    </location>
</feature>
<evidence type="ECO:0000259" key="4">
    <source>
        <dbReference type="PROSITE" id="PS50050"/>
    </source>
</evidence>
<protein>
    <recommendedName>
        <fullName evidence="4">TNFR-Cys domain-containing protein</fullName>
    </recommendedName>
</protein>
<comment type="caution">
    <text evidence="1">Lacks conserved residue(s) required for the propagation of feature annotation.</text>
</comment>
<feature type="region of interest" description="Disordered" evidence="2">
    <location>
        <begin position="295"/>
        <end position="390"/>
    </location>
</feature>
<feature type="transmembrane region" description="Helical" evidence="3">
    <location>
        <begin position="1980"/>
        <end position="2002"/>
    </location>
</feature>
<dbReference type="EMBL" id="JACVVK020000237">
    <property type="protein sequence ID" value="KAK7482892.1"/>
    <property type="molecule type" value="Genomic_DNA"/>
</dbReference>
<feature type="non-terminal residue" evidence="5">
    <location>
        <position position="1"/>
    </location>
</feature>
<keyword evidence="3" id="KW-1133">Transmembrane helix</keyword>
<name>A0ABD0K702_9CAEN</name>
<keyword evidence="6" id="KW-1185">Reference proteome</keyword>
<accession>A0ABD0K702</accession>
<feature type="transmembrane region" description="Helical" evidence="3">
    <location>
        <begin position="1719"/>
        <end position="1741"/>
    </location>
</feature>
<feature type="region of interest" description="Disordered" evidence="2">
    <location>
        <begin position="468"/>
        <end position="579"/>
    </location>
</feature>
<evidence type="ECO:0000313" key="6">
    <source>
        <dbReference type="Proteomes" id="UP001519460"/>
    </source>
</evidence>
<feature type="compositionally biased region" description="Low complexity" evidence="2">
    <location>
        <begin position="476"/>
        <end position="488"/>
    </location>
</feature>
<feature type="disulfide bond" evidence="1">
    <location>
        <begin position="764"/>
        <end position="782"/>
    </location>
</feature>
<comment type="caution">
    <text evidence="5">The sequence shown here is derived from an EMBL/GenBank/DDBJ whole genome shotgun (WGS) entry which is preliminary data.</text>
</comment>
<dbReference type="PROSITE" id="PS50050">
    <property type="entry name" value="TNFR_NGFR_2"/>
    <property type="match status" value="1"/>
</dbReference>
<evidence type="ECO:0000256" key="3">
    <source>
        <dbReference type="SAM" id="Phobius"/>
    </source>
</evidence>
<dbReference type="Proteomes" id="UP001519460">
    <property type="component" value="Unassembled WGS sequence"/>
</dbReference>
<feature type="compositionally biased region" description="Basic and acidic residues" evidence="2">
    <location>
        <begin position="202"/>
        <end position="211"/>
    </location>
</feature>
<feature type="repeat" description="TNFR-Cys" evidence="1">
    <location>
        <begin position="738"/>
        <end position="782"/>
    </location>
</feature>
<evidence type="ECO:0000313" key="5">
    <source>
        <dbReference type="EMBL" id="KAK7482892.1"/>
    </source>
</evidence>
<feature type="transmembrane region" description="Helical" evidence="3">
    <location>
        <begin position="1393"/>
        <end position="1416"/>
    </location>
</feature>
<keyword evidence="3" id="KW-0472">Membrane</keyword>
<dbReference type="InterPro" id="IPR001368">
    <property type="entry name" value="TNFR/NGFR_Cys_rich_reg"/>
</dbReference>
<organism evidence="5 6">
    <name type="scientific">Batillaria attramentaria</name>
    <dbReference type="NCBI Taxonomy" id="370345"/>
    <lineage>
        <taxon>Eukaryota</taxon>
        <taxon>Metazoa</taxon>
        <taxon>Spiralia</taxon>
        <taxon>Lophotrochozoa</taxon>
        <taxon>Mollusca</taxon>
        <taxon>Gastropoda</taxon>
        <taxon>Caenogastropoda</taxon>
        <taxon>Sorbeoconcha</taxon>
        <taxon>Cerithioidea</taxon>
        <taxon>Batillariidae</taxon>
        <taxon>Batillaria</taxon>
    </lineage>
</organism>
<feature type="compositionally biased region" description="Polar residues" evidence="2">
    <location>
        <begin position="296"/>
        <end position="306"/>
    </location>
</feature>
<feature type="transmembrane region" description="Helical" evidence="3">
    <location>
        <begin position="1436"/>
        <end position="1462"/>
    </location>
</feature>
<proteinExistence type="predicted"/>
<reference evidence="5 6" key="1">
    <citation type="journal article" date="2023" name="Sci. Data">
        <title>Genome assembly of the Korean intertidal mud-creeper Batillaria attramentaria.</title>
        <authorList>
            <person name="Patra A.K."/>
            <person name="Ho P.T."/>
            <person name="Jun S."/>
            <person name="Lee S.J."/>
            <person name="Kim Y."/>
            <person name="Won Y.J."/>
        </authorList>
    </citation>
    <scope>NUCLEOTIDE SEQUENCE [LARGE SCALE GENOMIC DNA]</scope>
    <source>
        <strain evidence="5">Wonlab-2016</strain>
    </source>
</reference>